<dbReference type="InterPro" id="IPR036388">
    <property type="entry name" value="WH-like_DNA-bd_sf"/>
</dbReference>
<dbReference type="InterPro" id="IPR050239">
    <property type="entry name" value="Sigma-70_RNA_pol_init_factors"/>
</dbReference>
<comment type="similarity">
    <text evidence="5">Belongs to the sigma-70 factor family.</text>
</comment>
<evidence type="ECO:0000259" key="7">
    <source>
        <dbReference type="PROSITE" id="PS00716"/>
    </source>
</evidence>
<evidence type="ECO:0000256" key="3">
    <source>
        <dbReference type="ARBA" id="ARBA00023125"/>
    </source>
</evidence>
<dbReference type="PROSITE" id="PS00715">
    <property type="entry name" value="SIGMA70_1"/>
    <property type="match status" value="1"/>
</dbReference>
<dbReference type="InterPro" id="IPR014284">
    <property type="entry name" value="RNA_pol_sigma-70_dom"/>
</dbReference>
<dbReference type="Pfam" id="PF04545">
    <property type="entry name" value="Sigma70_r4"/>
    <property type="match status" value="1"/>
</dbReference>
<feature type="domain" description="RNA polymerase sigma-70" evidence="6">
    <location>
        <begin position="215"/>
        <end position="228"/>
    </location>
</feature>
<dbReference type="InterPro" id="IPR007624">
    <property type="entry name" value="RNA_pol_sigma70_r3"/>
</dbReference>
<dbReference type="InterPro" id="IPR007627">
    <property type="entry name" value="RNA_pol_sigma70_r2"/>
</dbReference>
<dbReference type="EMBL" id="SHNN01000001">
    <property type="protein sequence ID" value="MCX2979597.1"/>
    <property type="molecule type" value="Genomic_DNA"/>
</dbReference>
<accession>A0ABT3TBD9</accession>
<evidence type="ECO:0000256" key="1">
    <source>
        <dbReference type="ARBA" id="ARBA00023015"/>
    </source>
</evidence>
<evidence type="ECO:0000259" key="6">
    <source>
        <dbReference type="PROSITE" id="PS00715"/>
    </source>
</evidence>
<dbReference type="PANTHER" id="PTHR30603:SF47">
    <property type="entry name" value="RNA POLYMERASE SIGMA FACTOR SIGD, CHLOROPLASTIC"/>
    <property type="match status" value="1"/>
</dbReference>
<dbReference type="SUPFAM" id="SSF88946">
    <property type="entry name" value="Sigma2 domain of RNA polymerase sigma factors"/>
    <property type="match status" value="1"/>
</dbReference>
<keyword evidence="1 5" id="KW-0805">Transcription regulation</keyword>
<evidence type="ECO:0000256" key="4">
    <source>
        <dbReference type="ARBA" id="ARBA00023163"/>
    </source>
</evidence>
<name>A0ABT3TBD9_9GAMM</name>
<evidence type="ECO:0000256" key="2">
    <source>
        <dbReference type="ARBA" id="ARBA00023082"/>
    </source>
</evidence>
<dbReference type="CDD" id="cd06171">
    <property type="entry name" value="Sigma70_r4"/>
    <property type="match status" value="1"/>
</dbReference>
<dbReference type="Gene3D" id="1.10.601.10">
    <property type="entry name" value="RNA Polymerase Primary Sigma Factor"/>
    <property type="match status" value="1"/>
</dbReference>
<comment type="caution">
    <text evidence="8">The sequence shown here is derived from an EMBL/GenBank/DDBJ whole genome shotgun (WGS) entry which is preliminary data.</text>
</comment>
<gene>
    <name evidence="8" type="ORF">EYC98_01835</name>
</gene>
<dbReference type="PRINTS" id="PR00046">
    <property type="entry name" value="SIGMA70FCT"/>
</dbReference>
<dbReference type="Proteomes" id="UP001143362">
    <property type="component" value="Unassembled WGS sequence"/>
</dbReference>
<dbReference type="InterPro" id="IPR013324">
    <property type="entry name" value="RNA_pol_sigma_r3/r4-like"/>
</dbReference>
<organism evidence="8 9">
    <name type="scientific">Candidatus Litorirhabdus singularis</name>
    <dbReference type="NCBI Taxonomy" id="2518993"/>
    <lineage>
        <taxon>Bacteria</taxon>
        <taxon>Pseudomonadati</taxon>
        <taxon>Pseudomonadota</taxon>
        <taxon>Gammaproteobacteria</taxon>
        <taxon>Cellvibrionales</taxon>
        <taxon>Halieaceae</taxon>
        <taxon>Candidatus Litorirhabdus</taxon>
    </lineage>
</organism>
<feature type="domain" description="RNA polymerase sigma-70" evidence="7">
    <location>
        <begin position="384"/>
        <end position="410"/>
    </location>
</feature>
<dbReference type="NCBIfam" id="TIGR02937">
    <property type="entry name" value="sigma70-ECF"/>
    <property type="match status" value="1"/>
</dbReference>
<dbReference type="PANTHER" id="PTHR30603">
    <property type="entry name" value="RNA POLYMERASE SIGMA FACTOR RPO"/>
    <property type="match status" value="1"/>
</dbReference>
<keyword evidence="9" id="KW-1185">Reference proteome</keyword>
<dbReference type="Pfam" id="PF04539">
    <property type="entry name" value="Sigma70_r3"/>
    <property type="match status" value="1"/>
</dbReference>
<keyword evidence="2 5" id="KW-0731">Sigma factor</keyword>
<dbReference type="Gene3D" id="1.10.10.10">
    <property type="entry name" value="Winged helix-like DNA-binding domain superfamily/Winged helix DNA-binding domain"/>
    <property type="match status" value="2"/>
</dbReference>
<dbReference type="PROSITE" id="PS00716">
    <property type="entry name" value="SIGMA70_2"/>
    <property type="match status" value="1"/>
</dbReference>
<dbReference type="RefSeq" id="WP_279243595.1">
    <property type="nucleotide sequence ID" value="NZ_SHNN01000001.1"/>
</dbReference>
<sequence>MQITPAHREPENIGVIMDRACEYPLLSAVEERDADVRKWAALRSCQRLMTADKASRDLIAELCENVQTKPPTVEDFESRAIFFQLRRDLVDILTGGEKAALVDSCAATLRAEHPPAQYFSALEGLEWPATLTVGVGVIMLRQLGFQLNDPTADALQLWLPQWRSLPARVDSKLACNLHFSVMRYLSCRDRLVVHNTRLAVKLARDNQQRSVALADLVQNGMAGLVRAAEKYDYRTGFRFTTYAYNWINQYIQRACAGNGSLIKYPAHVQQEVNHLHRVRMDYRENNGVEPGLETLAKLAQMSIKNVVRLRQLTNMTVSMDEPVFDDSEGSLEAMLPDPTSEVPVALAEQQMLNRLIGKRLAQLTELEQKIIRGRWGLDGYETLTLAQMAEQLSVSREWVRQVEKTALSKLREDPKLMQASEELAEG</sequence>
<dbReference type="SUPFAM" id="SSF88659">
    <property type="entry name" value="Sigma3 and sigma4 domains of RNA polymerase sigma factors"/>
    <property type="match status" value="2"/>
</dbReference>
<dbReference type="Pfam" id="PF04542">
    <property type="entry name" value="Sigma70_r2"/>
    <property type="match status" value="1"/>
</dbReference>
<reference evidence="8" key="1">
    <citation type="submission" date="2019-02" db="EMBL/GenBank/DDBJ databases">
        <authorList>
            <person name="Li S.-H."/>
        </authorList>
    </citation>
    <scope>NUCLEOTIDE SEQUENCE</scope>
    <source>
        <strain evidence="8">IMCC14734</strain>
    </source>
</reference>
<evidence type="ECO:0000313" key="9">
    <source>
        <dbReference type="Proteomes" id="UP001143362"/>
    </source>
</evidence>
<keyword evidence="3 5" id="KW-0238">DNA-binding</keyword>
<dbReference type="InterPro" id="IPR000943">
    <property type="entry name" value="RNA_pol_sigma70"/>
</dbReference>
<dbReference type="InterPro" id="IPR013325">
    <property type="entry name" value="RNA_pol_sigma_r2"/>
</dbReference>
<keyword evidence="4 5" id="KW-0804">Transcription</keyword>
<proteinExistence type="inferred from homology"/>
<comment type="function">
    <text evidence="5">Sigma factors are initiation factors that promote the attachment of RNA polymerase to specific initiation sites and are then released.</text>
</comment>
<evidence type="ECO:0000256" key="5">
    <source>
        <dbReference type="RuleBase" id="RU362124"/>
    </source>
</evidence>
<evidence type="ECO:0000313" key="8">
    <source>
        <dbReference type="EMBL" id="MCX2979597.1"/>
    </source>
</evidence>
<protein>
    <recommendedName>
        <fullName evidence="5">RNA polymerase sigma factor</fullName>
    </recommendedName>
</protein>
<dbReference type="InterPro" id="IPR007630">
    <property type="entry name" value="RNA_pol_sigma70_r4"/>
</dbReference>